<accession>A0A2P4UQX5</accession>
<feature type="domain" description="ABC transmembrane type-1" evidence="10">
    <location>
        <begin position="70"/>
        <end position="276"/>
    </location>
</feature>
<dbReference type="SUPFAM" id="SSF161098">
    <property type="entry name" value="MetI-like"/>
    <property type="match status" value="1"/>
</dbReference>
<evidence type="ECO:0000256" key="6">
    <source>
        <dbReference type="ARBA" id="ARBA00022989"/>
    </source>
</evidence>
<sequence length="327" mass="35354">MSESLLPLEAPVQEEPPPRVVPVRRTGQWVSAAVVAFLAVFAAQSLATNDAMQWDVVGAYFTSKSIVRGLYMTLWLTGLTFVLGFLLGTVLAICRMSRNAVLRGAALGYIWLFRSTPLLVQLLVWFNIGALYPKLGLGIPWGPTFVQVDAKDLIGATTAAIIGLTVHEAALAAEIVRGGILGVDVGQTQAAQALGLSRFRTLRRIVLPQAMRTILPNAGNQIVSLLKSTTLVSVIGVGDVLYSAELIYGRNFLIIPLLLVATLWYLVVASVLSAGQFALERHYGRGSDERGPRRRTPHERRSLDPRPARLLRRDARAARRGPGGGGG</sequence>
<keyword evidence="12" id="KW-1185">Reference proteome</keyword>
<dbReference type="Pfam" id="PF00528">
    <property type="entry name" value="BPD_transp_1"/>
    <property type="match status" value="1"/>
</dbReference>
<feature type="region of interest" description="Disordered" evidence="9">
    <location>
        <begin position="284"/>
        <end position="327"/>
    </location>
</feature>
<evidence type="ECO:0000313" key="11">
    <source>
        <dbReference type="EMBL" id="POM27445.1"/>
    </source>
</evidence>
<dbReference type="GO" id="GO:0022857">
    <property type="term" value="F:transmembrane transporter activity"/>
    <property type="evidence" value="ECO:0007669"/>
    <property type="project" value="InterPro"/>
</dbReference>
<keyword evidence="5" id="KW-0029">Amino-acid transport</keyword>
<dbReference type="GO" id="GO:0006865">
    <property type="term" value="P:amino acid transport"/>
    <property type="evidence" value="ECO:0007669"/>
    <property type="project" value="UniProtKB-KW"/>
</dbReference>
<evidence type="ECO:0000256" key="5">
    <source>
        <dbReference type="ARBA" id="ARBA00022970"/>
    </source>
</evidence>
<dbReference type="InterPro" id="IPR035906">
    <property type="entry name" value="MetI-like_sf"/>
</dbReference>
<evidence type="ECO:0000256" key="2">
    <source>
        <dbReference type="ARBA" id="ARBA00022448"/>
    </source>
</evidence>
<dbReference type="CDD" id="cd06261">
    <property type="entry name" value="TM_PBP2"/>
    <property type="match status" value="1"/>
</dbReference>
<organism evidence="11 12">
    <name type="scientific">Actinomadura rubteroloni</name>
    <dbReference type="NCBI Taxonomy" id="1926885"/>
    <lineage>
        <taxon>Bacteria</taxon>
        <taxon>Bacillati</taxon>
        <taxon>Actinomycetota</taxon>
        <taxon>Actinomycetes</taxon>
        <taxon>Streptosporangiales</taxon>
        <taxon>Thermomonosporaceae</taxon>
        <taxon>Actinomadura</taxon>
    </lineage>
</organism>
<dbReference type="PANTHER" id="PTHR30614">
    <property type="entry name" value="MEMBRANE COMPONENT OF AMINO ACID ABC TRANSPORTER"/>
    <property type="match status" value="1"/>
</dbReference>
<name>A0A2P4UQX5_9ACTN</name>
<keyword evidence="3" id="KW-1003">Cell membrane</keyword>
<feature type="compositionally biased region" description="Basic and acidic residues" evidence="9">
    <location>
        <begin position="299"/>
        <end position="317"/>
    </location>
</feature>
<evidence type="ECO:0000256" key="8">
    <source>
        <dbReference type="RuleBase" id="RU363032"/>
    </source>
</evidence>
<feature type="transmembrane region" description="Helical" evidence="8">
    <location>
        <begin position="70"/>
        <end position="94"/>
    </location>
</feature>
<dbReference type="PANTHER" id="PTHR30614:SF0">
    <property type="entry name" value="L-CYSTINE TRANSPORT SYSTEM PERMEASE PROTEIN TCYL"/>
    <property type="match status" value="1"/>
</dbReference>
<dbReference type="GO" id="GO:0043190">
    <property type="term" value="C:ATP-binding cassette (ABC) transporter complex"/>
    <property type="evidence" value="ECO:0007669"/>
    <property type="project" value="InterPro"/>
</dbReference>
<evidence type="ECO:0000256" key="9">
    <source>
        <dbReference type="SAM" id="MobiDB-lite"/>
    </source>
</evidence>
<proteinExistence type="inferred from homology"/>
<dbReference type="NCBIfam" id="TIGR01726">
    <property type="entry name" value="HEQRo_perm_3TM"/>
    <property type="match status" value="1"/>
</dbReference>
<protein>
    <submittedName>
        <fullName evidence="11">Inner membrane amino-acid ABC transporter permease protein YecS</fullName>
    </submittedName>
</protein>
<dbReference type="Proteomes" id="UP000242367">
    <property type="component" value="Unassembled WGS sequence"/>
</dbReference>
<evidence type="ECO:0000256" key="7">
    <source>
        <dbReference type="ARBA" id="ARBA00023136"/>
    </source>
</evidence>
<keyword evidence="4 8" id="KW-0812">Transmembrane</keyword>
<feature type="transmembrane region" description="Helical" evidence="8">
    <location>
        <begin position="29"/>
        <end position="47"/>
    </location>
</feature>
<dbReference type="Gene3D" id="1.10.3720.10">
    <property type="entry name" value="MetI-like"/>
    <property type="match status" value="1"/>
</dbReference>
<dbReference type="EMBL" id="MTBP01000001">
    <property type="protein sequence ID" value="POM27445.1"/>
    <property type="molecule type" value="Genomic_DNA"/>
</dbReference>
<dbReference type="AlphaFoldDB" id="A0A2P4UQX5"/>
<evidence type="ECO:0000259" key="10">
    <source>
        <dbReference type="PROSITE" id="PS50928"/>
    </source>
</evidence>
<keyword evidence="2 8" id="KW-0813">Transport</keyword>
<keyword evidence="6 8" id="KW-1133">Transmembrane helix</keyword>
<evidence type="ECO:0000256" key="4">
    <source>
        <dbReference type="ARBA" id="ARBA00022692"/>
    </source>
</evidence>
<keyword evidence="7 8" id="KW-0472">Membrane</keyword>
<evidence type="ECO:0000256" key="3">
    <source>
        <dbReference type="ARBA" id="ARBA00022475"/>
    </source>
</evidence>
<dbReference type="InterPro" id="IPR000515">
    <property type="entry name" value="MetI-like"/>
</dbReference>
<dbReference type="PROSITE" id="PS50928">
    <property type="entry name" value="ABC_TM1"/>
    <property type="match status" value="1"/>
</dbReference>
<evidence type="ECO:0000256" key="1">
    <source>
        <dbReference type="ARBA" id="ARBA00004651"/>
    </source>
</evidence>
<gene>
    <name evidence="11" type="primary">yecS_1</name>
    <name evidence="11" type="ORF">BTM25_18600</name>
</gene>
<dbReference type="InterPro" id="IPR043429">
    <property type="entry name" value="ArtM/GltK/GlnP/TcyL/YhdX-like"/>
</dbReference>
<dbReference type="RefSeq" id="WP_103562262.1">
    <property type="nucleotide sequence ID" value="NZ_MTBP01000001.1"/>
</dbReference>
<comment type="subcellular location">
    <subcellularLocation>
        <location evidence="1 8">Cell membrane</location>
        <topology evidence="1 8">Multi-pass membrane protein</topology>
    </subcellularLocation>
</comment>
<dbReference type="InterPro" id="IPR010065">
    <property type="entry name" value="AA_ABC_transptr_permease_3TM"/>
</dbReference>
<evidence type="ECO:0000313" key="12">
    <source>
        <dbReference type="Proteomes" id="UP000242367"/>
    </source>
</evidence>
<comment type="caution">
    <text evidence="11">The sequence shown here is derived from an EMBL/GenBank/DDBJ whole genome shotgun (WGS) entry which is preliminary data.</text>
</comment>
<feature type="transmembrane region" description="Helical" evidence="8">
    <location>
        <begin position="252"/>
        <end position="275"/>
    </location>
</feature>
<feature type="transmembrane region" description="Helical" evidence="8">
    <location>
        <begin position="106"/>
        <end position="128"/>
    </location>
</feature>
<reference evidence="11 12" key="1">
    <citation type="journal article" date="2017" name="Chemistry">
        <title>Isolation, Biosynthesis and Chemical Modifications of Rubterolones A-F: Rare Tropolone Alkaloids from Actinomadura sp. 5-2.</title>
        <authorList>
            <person name="Guo H."/>
            <person name="Benndorf R."/>
            <person name="Leichnitz D."/>
            <person name="Klassen J.L."/>
            <person name="Vollmers J."/>
            <person name="Gorls H."/>
            <person name="Steinacker M."/>
            <person name="Weigel C."/>
            <person name="Dahse H.M."/>
            <person name="Kaster A.K."/>
            <person name="de Beer Z.W."/>
            <person name="Poulsen M."/>
            <person name="Beemelmanns C."/>
        </authorList>
    </citation>
    <scope>NUCLEOTIDE SEQUENCE [LARGE SCALE GENOMIC DNA]</scope>
    <source>
        <strain evidence="11 12">5-2</strain>
    </source>
</reference>
<comment type="similarity">
    <text evidence="8">Belongs to the binding-protein-dependent transport system permease family.</text>
</comment>